<gene>
    <name evidence="2" type="primary">Dgri\GH21622</name>
    <name evidence="2" type="ORF">Dgri_GH21622</name>
</gene>
<name>B4J5C1_DROGR</name>
<feature type="region of interest" description="Disordered" evidence="1">
    <location>
        <begin position="45"/>
        <end position="181"/>
    </location>
</feature>
<dbReference type="Proteomes" id="UP000001070">
    <property type="component" value="Unassembled WGS sequence"/>
</dbReference>
<dbReference type="EMBL" id="CH916367">
    <property type="protein sequence ID" value="EDW01763.1"/>
    <property type="molecule type" value="Genomic_DNA"/>
</dbReference>
<dbReference type="InParanoid" id="B4J5C1"/>
<feature type="compositionally biased region" description="Low complexity" evidence="1">
    <location>
        <begin position="170"/>
        <end position="181"/>
    </location>
</feature>
<evidence type="ECO:0000313" key="2">
    <source>
        <dbReference type="EMBL" id="EDW01763.1"/>
    </source>
</evidence>
<evidence type="ECO:0000313" key="3">
    <source>
        <dbReference type="Proteomes" id="UP000001070"/>
    </source>
</evidence>
<feature type="compositionally biased region" description="Polar residues" evidence="1">
    <location>
        <begin position="100"/>
        <end position="116"/>
    </location>
</feature>
<feature type="compositionally biased region" description="Basic and acidic residues" evidence="1">
    <location>
        <begin position="122"/>
        <end position="169"/>
    </location>
</feature>
<evidence type="ECO:0000256" key="1">
    <source>
        <dbReference type="SAM" id="MobiDB-lite"/>
    </source>
</evidence>
<proteinExistence type="predicted"/>
<accession>B4J5C1</accession>
<organism evidence="3">
    <name type="scientific">Drosophila grimshawi</name>
    <name type="common">Hawaiian fruit fly</name>
    <name type="synonym">Idiomyia grimshawi</name>
    <dbReference type="NCBI Taxonomy" id="7222"/>
    <lineage>
        <taxon>Eukaryota</taxon>
        <taxon>Metazoa</taxon>
        <taxon>Ecdysozoa</taxon>
        <taxon>Arthropoda</taxon>
        <taxon>Hexapoda</taxon>
        <taxon>Insecta</taxon>
        <taxon>Pterygota</taxon>
        <taxon>Neoptera</taxon>
        <taxon>Endopterygota</taxon>
        <taxon>Diptera</taxon>
        <taxon>Brachycera</taxon>
        <taxon>Muscomorpha</taxon>
        <taxon>Ephydroidea</taxon>
        <taxon>Drosophilidae</taxon>
        <taxon>Drosophila</taxon>
        <taxon>Hawaiian Drosophila</taxon>
    </lineage>
</organism>
<keyword evidence="3" id="KW-1185">Reference proteome</keyword>
<sequence length="181" mass="20240">MTLAALLLNAALALPINLEDVPDSAEIDEHFEELLCGNSMEDEVVSSEHGRVRRTPIEDPDPDFRTPCESHATHAHDELAHMHLGHKHVGRERRAVGEDSSGNSSEEKQATTSEQPQVIDGEQPKKEKIQKDKDSSSSEEKQDKQPKEEPKQKDKDSSSSEETKEKQPNEEPNQQELATTE</sequence>
<dbReference type="eggNOG" id="ENOG502TAPT">
    <property type="taxonomic scope" value="Eukaryota"/>
</dbReference>
<dbReference type="HOGENOM" id="CLU_1490537_0_0_1"/>
<protein>
    <submittedName>
        <fullName evidence="2">GH21622</fullName>
    </submittedName>
</protein>
<reference evidence="2 3" key="1">
    <citation type="journal article" date="2007" name="Nature">
        <title>Evolution of genes and genomes on the Drosophila phylogeny.</title>
        <authorList>
            <consortium name="Drosophila 12 Genomes Consortium"/>
            <person name="Clark A.G."/>
            <person name="Eisen M.B."/>
            <person name="Smith D.R."/>
            <person name="Bergman C.M."/>
            <person name="Oliver B."/>
            <person name="Markow T.A."/>
            <person name="Kaufman T.C."/>
            <person name="Kellis M."/>
            <person name="Gelbart W."/>
            <person name="Iyer V.N."/>
            <person name="Pollard D.A."/>
            <person name="Sackton T.B."/>
            <person name="Larracuente A.M."/>
            <person name="Singh N.D."/>
            <person name="Abad J.P."/>
            <person name="Abt D.N."/>
            <person name="Adryan B."/>
            <person name="Aguade M."/>
            <person name="Akashi H."/>
            <person name="Anderson W.W."/>
            <person name="Aquadro C.F."/>
            <person name="Ardell D.H."/>
            <person name="Arguello R."/>
            <person name="Artieri C.G."/>
            <person name="Barbash D.A."/>
            <person name="Barker D."/>
            <person name="Barsanti P."/>
            <person name="Batterham P."/>
            <person name="Batzoglou S."/>
            <person name="Begun D."/>
            <person name="Bhutkar A."/>
            <person name="Blanco E."/>
            <person name="Bosak S.A."/>
            <person name="Bradley R.K."/>
            <person name="Brand A.D."/>
            <person name="Brent M.R."/>
            <person name="Brooks A.N."/>
            <person name="Brown R.H."/>
            <person name="Butlin R.K."/>
            <person name="Caggese C."/>
            <person name="Calvi B.R."/>
            <person name="Bernardo de Carvalho A."/>
            <person name="Caspi A."/>
            <person name="Castrezana S."/>
            <person name="Celniker S.E."/>
            <person name="Chang J.L."/>
            <person name="Chapple C."/>
            <person name="Chatterji S."/>
            <person name="Chinwalla A."/>
            <person name="Civetta A."/>
            <person name="Clifton S.W."/>
            <person name="Comeron J.M."/>
            <person name="Costello J.C."/>
            <person name="Coyne J.A."/>
            <person name="Daub J."/>
            <person name="David R.G."/>
            <person name="Delcher A.L."/>
            <person name="Delehaunty K."/>
            <person name="Do C.B."/>
            <person name="Ebling H."/>
            <person name="Edwards K."/>
            <person name="Eickbush T."/>
            <person name="Evans J.D."/>
            <person name="Filipski A."/>
            <person name="Findeiss S."/>
            <person name="Freyhult E."/>
            <person name="Fulton L."/>
            <person name="Fulton R."/>
            <person name="Garcia A.C."/>
            <person name="Gardiner A."/>
            <person name="Garfield D.A."/>
            <person name="Garvin B.E."/>
            <person name="Gibson G."/>
            <person name="Gilbert D."/>
            <person name="Gnerre S."/>
            <person name="Godfrey J."/>
            <person name="Good R."/>
            <person name="Gotea V."/>
            <person name="Gravely B."/>
            <person name="Greenberg A.J."/>
            <person name="Griffiths-Jones S."/>
            <person name="Gross S."/>
            <person name="Guigo R."/>
            <person name="Gustafson E.A."/>
            <person name="Haerty W."/>
            <person name="Hahn M.W."/>
            <person name="Halligan D.L."/>
            <person name="Halpern A.L."/>
            <person name="Halter G.M."/>
            <person name="Han M.V."/>
            <person name="Heger A."/>
            <person name="Hillier L."/>
            <person name="Hinrichs A.S."/>
            <person name="Holmes I."/>
            <person name="Hoskins R.A."/>
            <person name="Hubisz M.J."/>
            <person name="Hultmark D."/>
            <person name="Huntley M.A."/>
            <person name="Jaffe D.B."/>
            <person name="Jagadeeshan S."/>
            <person name="Jeck W.R."/>
            <person name="Johnson J."/>
            <person name="Jones C.D."/>
            <person name="Jordan W.C."/>
            <person name="Karpen G.H."/>
            <person name="Kataoka E."/>
            <person name="Keightley P.D."/>
            <person name="Kheradpour P."/>
            <person name="Kirkness E.F."/>
            <person name="Koerich L.B."/>
            <person name="Kristiansen K."/>
            <person name="Kudrna D."/>
            <person name="Kulathinal R.J."/>
            <person name="Kumar S."/>
            <person name="Kwok R."/>
            <person name="Lander E."/>
            <person name="Langley C.H."/>
            <person name="Lapoint R."/>
            <person name="Lazzaro B.P."/>
            <person name="Lee S.J."/>
            <person name="Levesque L."/>
            <person name="Li R."/>
            <person name="Lin C.F."/>
            <person name="Lin M.F."/>
            <person name="Lindblad-Toh K."/>
            <person name="Llopart A."/>
            <person name="Long M."/>
            <person name="Low L."/>
            <person name="Lozovsky E."/>
            <person name="Lu J."/>
            <person name="Luo M."/>
            <person name="Machado C.A."/>
            <person name="Makalowski W."/>
            <person name="Marzo M."/>
            <person name="Matsuda M."/>
            <person name="Matzkin L."/>
            <person name="McAllister B."/>
            <person name="McBride C.S."/>
            <person name="McKernan B."/>
            <person name="McKernan K."/>
            <person name="Mendez-Lago M."/>
            <person name="Minx P."/>
            <person name="Mollenhauer M.U."/>
            <person name="Montooth K."/>
            <person name="Mount S.M."/>
            <person name="Mu X."/>
            <person name="Myers E."/>
            <person name="Negre B."/>
            <person name="Newfeld S."/>
            <person name="Nielsen R."/>
            <person name="Noor M.A."/>
            <person name="O'Grady P."/>
            <person name="Pachter L."/>
            <person name="Papaceit M."/>
            <person name="Parisi M.J."/>
            <person name="Parisi M."/>
            <person name="Parts L."/>
            <person name="Pedersen J.S."/>
            <person name="Pesole G."/>
            <person name="Phillippy A.M."/>
            <person name="Ponting C.P."/>
            <person name="Pop M."/>
            <person name="Porcelli D."/>
            <person name="Powell J.R."/>
            <person name="Prohaska S."/>
            <person name="Pruitt K."/>
            <person name="Puig M."/>
            <person name="Quesneville H."/>
            <person name="Ram K.R."/>
            <person name="Rand D."/>
            <person name="Rasmussen M.D."/>
            <person name="Reed L.K."/>
            <person name="Reenan R."/>
            <person name="Reily A."/>
            <person name="Remington K.A."/>
            <person name="Rieger T.T."/>
            <person name="Ritchie M.G."/>
            <person name="Robin C."/>
            <person name="Rogers Y.H."/>
            <person name="Rohde C."/>
            <person name="Rozas J."/>
            <person name="Rubenfield M.J."/>
            <person name="Ruiz A."/>
            <person name="Russo S."/>
            <person name="Salzberg S.L."/>
            <person name="Sanchez-Gracia A."/>
            <person name="Saranga D.J."/>
            <person name="Sato H."/>
            <person name="Schaeffer S.W."/>
            <person name="Schatz M.C."/>
            <person name="Schlenke T."/>
            <person name="Schwartz R."/>
            <person name="Segarra C."/>
            <person name="Singh R.S."/>
            <person name="Sirot L."/>
            <person name="Sirota M."/>
            <person name="Sisneros N.B."/>
            <person name="Smith C.D."/>
            <person name="Smith T.F."/>
            <person name="Spieth J."/>
            <person name="Stage D.E."/>
            <person name="Stark A."/>
            <person name="Stephan W."/>
            <person name="Strausberg R.L."/>
            <person name="Strempel S."/>
            <person name="Sturgill D."/>
            <person name="Sutton G."/>
            <person name="Sutton G.G."/>
            <person name="Tao W."/>
            <person name="Teichmann S."/>
            <person name="Tobari Y.N."/>
            <person name="Tomimura Y."/>
            <person name="Tsolas J.M."/>
            <person name="Valente V.L."/>
            <person name="Venter E."/>
            <person name="Venter J.C."/>
            <person name="Vicario S."/>
            <person name="Vieira F.G."/>
            <person name="Vilella A.J."/>
            <person name="Villasante A."/>
            <person name="Walenz B."/>
            <person name="Wang J."/>
            <person name="Wasserman M."/>
            <person name="Watts T."/>
            <person name="Wilson D."/>
            <person name="Wilson R.K."/>
            <person name="Wing R.A."/>
            <person name="Wolfner M.F."/>
            <person name="Wong A."/>
            <person name="Wong G.K."/>
            <person name="Wu C.I."/>
            <person name="Wu G."/>
            <person name="Yamamoto D."/>
            <person name="Yang H.P."/>
            <person name="Yang S.P."/>
            <person name="Yorke J.A."/>
            <person name="Yoshida K."/>
            <person name="Zdobnov E."/>
            <person name="Zhang P."/>
            <person name="Zhang Y."/>
            <person name="Zimin A.V."/>
            <person name="Baldwin J."/>
            <person name="Abdouelleil A."/>
            <person name="Abdulkadir J."/>
            <person name="Abebe A."/>
            <person name="Abera B."/>
            <person name="Abreu J."/>
            <person name="Acer S.C."/>
            <person name="Aftuck L."/>
            <person name="Alexander A."/>
            <person name="An P."/>
            <person name="Anderson E."/>
            <person name="Anderson S."/>
            <person name="Arachi H."/>
            <person name="Azer M."/>
            <person name="Bachantsang P."/>
            <person name="Barry A."/>
            <person name="Bayul T."/>
            <person name="Berlin A."/>
            <person name="Bessette D."/>
            <person name="Bloom T."/>
            <person name="Blye J."/>
            <person name="Boguslavskiy L."/>
            <person name="Bonnet C."/>
            <person name="Boukhgalter B."/>
            <person name="Bourzgui I."/>
            <person name="Brown A."/>
            <person name="Cahill P."/>
            <person name="Channer S."/>
            <person name="Cheshatsang Y."/>
            <person name="Chuda L."/>
            <person name="Citroen M."/>
            <person name="Collymore A."/>
            <person name="Cooke P."/>
            <person name="Costello M."/>
            <person name="D'Aco K."/>
            <person name="Daza R."/>
            <person name="De Haan G."/>
            <person name="DeGray S."/>
            <person name="DeMaso C."/>
            <person name="Dhargay N."/>
            <person name="Dooley K."/>
            <person name="Dooley E."/>
            <person name="Doricent M."/>
            <person name="Dorje P."/>
            <person name="Dorjee K."/>
            <person name="Dupes A."/>
            <person name="Elong R."/>
            <person name="Falk J."/>
            <person name="Farina A."/>
            <person name="Faro S."/>
            <person name="Ferguson D."/>
            <person name="Fisher S."/>
            <person name="Foley C.D."/>
            <person name="Franke A."/>
            <person name="Friedrich D."/>
            <person name="Gadbois L."/>
            <person name="Gearin G."/>
            <person name="Gearin C.R."/>
            <person name="Giannoukos G."/>
            <person name="Goode T."/>
            <person name="Graham J."/>
            <person name="Grandbois E."/>
            <person name="Grewal S."/>
            <person name="Gyaltsen K."/>
            <person name="Hafez N."/>
            <person name="Hagos B."/>
            <person name="Hall J."/>
            <person name="Henson C."/>
            <person name="Hollinger A."/>
            <person name="Honan T."/>
            <person name="Huard M.D."/>
            <person name="Hughes L."/>
            <person name="Hurhula B."/>
            <person name="Husby M.E."/>
            <person name="Kamat A."/>
            <person name="Kanga B."/>
            <person name="Kashin S."/>
            <person name="Khazanovich D."/>
            <person name="Kisner P."/>
            <person name="Lance K."/>
            <person name="Lara M."/>
            <person name="Lee W."/>
            <person name="Lennon N."/>
            <person name="Letendre F."/>
            <person name="LeVine R."/>
            <person name="Lipovsky A."/>
            <person name="Liu X."/>
            <person name="Liu J."/>
            <person name="Liu S."/>
            <person name="Lokyitsang T."/>
            <person name="Lokyitsang Y."/>
            <person name="Lubonja R."/>
            <person name="Lui A."/>
            <person name="MacDonald P."/>
            <person name="Magnisalis V."/>
            <person name="Maru K."/>
            <person name="Matthews C."/>
            <person name="McCusker W."/>
            <person name="McDonough S."/>
            <person name="Mehta T."/>
            <person name="Meldrim J."/>
            <person name="Meneus L."/>
            <person name="Mihai O."/>
            <person name="Mihalev A."/>
            <person name="Mihova T."/>
            <person name="Mittelman R."/>
            <person name="Mlenga V."/>
            <person name="Montmayeur A."/>
            <person name="Mulrain L."/>
            <person name="Navidi A."/>
            <person name="Naylor J."/>
            <person name="Negash T."/>
            <person name="Nguyen T."/>
            <person name="Nguyen N."/>
            <person name="Nicol R."/>
            <person name="Norbu C."/>
            <person name="Norbu N."/>
            <person name="Novod N."/>
            <person name="O'Neill B."/>
            <person name="Osman S."/>
            <person name="Markiewicz E."/>
            <person name="Oyono O.L."/>
            <person name="Patti C."/>
            <person name="Phunkhang P."/>
            <person name="Pierre F."/>
            <person name="Priest M."/>
            <person name="Raghuraman S."/>
            <person name="Rege F."/>
            <person name="Reyes R."/>
            <person name="Rise C."/>
            <person name="Rogov P."/>
            <person name="Ross K."/>
            <person name="Ryan E."/>
            <person name="Settipalli S."/>
            <person name="Shea T."/>
            <person name="Sherpa N."/>
            <person name="Shi L."/>
            <person name="Shih D."/>
            <person name="Sparrow T."/>
            <person name="Spaulding J."/>
            <person name="Stalker J."/>
            <person name="Stange-Thomann N."/>
            <person name="Stavropoulos S."/>
            <person name="Stone C."/>
            <person name="Strader C."/>
            <person name="Tesfaye S."/>
            <person name="Thomson T."/>
            <person name="Thoulutsang Y."/>
            <person name="Thoulutsang D."/>
            <person name="Topham K."/>
            <person name="Topping I."/>
            <person name="Tsamla T."/>
            <person name="Vassiliev H."/>
            <person name="Vo A."/>
            <person name="Wangchuk T."/>
            <person name="Wangdi T."/>
            <person name="Weiand M."/>
            <person name="Wilkinson J."/>
            <person name="Wilson A."/>
            <person name="Yadav S."/>
            <person name="Young G."/>
            <person name="Yu Q."/>
            <person name="Zembek L."/>
            <person name="Zhong D."/>
            <person name="Zimmer A."/>
            <person name="Zwirko Z."/>
            <person name="Jaffe D.B."/>
            <person name="Alvarez P."/>
            <person name="Brockman W."/>
            <person name="Butler J."/>
            <person name="Chin C."/>
            <person name="Gnerre S."/>
            <person name="Grabherr M."/>
            <person name="Kleber M."/>
            <person name="Mauceli E."/>
            <person name="MacCallum I."/>
        </authorList>
    </citation>
    <scope>NUCLEOTIDE SEQUENCE [LARGE SCALE GENOMIC DNA]</scope>
    <source>
        <strain evidence="3">Tucson 15287-2541.00</strain>
    </source>
</reference>
<dbReference type="AlphaFoldDB" id="B4J5C1"/>
<feature type="compositionally biased region" description="Basic and acidic residues" evidence="1">
    <location>
        <begin position="62"/>
        <end position="81"/>
    </location>
</feature>